<keyword evidence="7 9" id="KW-0788">Thiol protease</keyword>
<dbReference type="Pfam" id="PF18031">
    <property type="entry name" value="UCH_C"/>
    <property type="match status" value="1"/>
</dbReference>
<dbReference type="PANTHER" id="PTHR10589:SF16">
    <property type="entry name" value="UBIQUITIN CARBOXYL-TERMINAL HYDROLASE ISOZYME L5"/>
    <property type="match status" value="1"/>
</dbReference>
<dbReference type="STRING" id="2903.R1BH47"/>
<dbReference type="Pfam" id="PF01088">
    <property type="entry name" value="Peptidase_C12"/>
    <property type="match status" value="1"/>
</dbReference>
<evidence type="ECO:0000256" key="4">
    <source>
        <dbReference type="ARBA" id="ARBA00022670"/>
    </source>
</evidence>
<proteinExistence type="inferred from homology"/>
<feature type="site" description="Important for enzyme activity" evidence="11 12">
    <location>
        <position position="174"/>
    </location>
</feature>
<dbReference type="Gene3D" id="1.20.58.860">
    <property type="match status" value="1"/>
</dbReference>
<feature type="site" description="Transition state stabilizer" evidence="12">
    <location>
        <position position="78"/>
    </location>
</feature>
<dbReference type="EC" id="3.4.19.12" evidence="9 13"/>
<dbReference type="KEGG" id="ehx:EMIHUDRAFT_68017"/>
<accession>A0A0D3ICS8</accession>
<dbReference type="CDD" id="cd09617">
    <property type="entry name" value="Peptidase_C12_UCH37_BAP1"/>
    <property type="match status" value="1"/>
</dbReference>
<evidence type="ECO:0000256" key="2">
    <source>
        <dbReference type="ARBA" id="ARBA00004123"/>
    </source>
</evidence>
<keyword evidence="16" id="KW-1185">Reference proteome</keyword>
<dbReference type="PaxDb" id="2903-EOD09063"/>
<dbReference type="RefSeq" id="XP_005761492.1">
    <property type="nucleotide sequence ID" value="XM_005761435.1"/>
</dbReference>
<reference evidence="15" key="2">
    <citation type="submission" date="2024-10" db="UniProtKB">
        <authorList>
            <consortium name="EnsemblProtists"/>
        </authorList>
    </citation>
    <scope>IDENTIFICATION</scope>
</reference>
<comment type="similarity">
    <text evidence="3 9 12 13">Belongs to the peptidase C12 family.</text>
</comment>
<reference evidence="16" key="1">
    <citation type="journal article" date="2013" name="Nature">
        <title>Pan genome of the phytoplankton Emiliania underpins its global distribution.</title>
        <authorList>
            <person name="Read B.A."/>
            <person name="Kegel J."/>
            <person name="Klute M.J."/>
            <person name="Kuo A."/>
            <person name="Lefebvre S.C."/>
            <person name="Maumus F."/>
            <person name="Mayer C."/>
            <person name="Miller J."/>
            <person name="Monier A."/>
            <person name="Salamov A."/>
            <person name="Young J."/>
            <person name="Aguilar M."/>
            <person name="Claverie J.M."/>
            <person name="Frickenhaus S."/>
            <person name="Gonzalez K."/>
            <person name="Herman E.K."/>
            <person name="Lin Y.C."/>
            <person name="Napier J."/>
            <person name="Ogata H."/>
            <person name="Sarno A.F."/>
            <person name="Shmutz J."/>
            <person name="Schroeder D."/>
            <person name="de Vargas C."/>
            <person name="Verret F."/>
            <person name="von Dassow P."/>
            <person name="Valentin K."/>
            <person name="Van de Peer Y."/>
            <person name="Wheeler G."/>
            <person name="Dacks J.B."/>
            <person name="Delwiche C.F."/>
            <person name="Dyhrman S.T."/>
            <person name="Glockner G."/>
            <person name="John U."/>
            <person name="Richards T."/>
            <person name="Worden A.Z."/>
            <person name="Zhang X."/>
            <person name="Grigoriev I.V."/>
            <person name="Allen A.E."/>
            <person name="Bidle K."/>
            <person name="Borodovsky M."/>
            <person name="Bowler C."/>
            <person name="Brownlee C."/>
            <person name="Cock J.M."/>
            <person name="Elias M."/>
            <person name="Gladyshev V.N."/>
            <person name="Groth M."/>
            <person name="Guda C."/>
            <person name="Hadaegh A."/>
            <person name="Iglesias-Rodriguez M.D."/>
            <person name="Jenkins J."/>
            <person name="Jones B.M."/>
            <person name="Lawson T."/>
            <person name="Leese F."/>
            <person name="Lindquist E."/>
            <person name="Lobanov A."/>
            <person name="Lomsadze A."/>
            <person name="Malik S.B."/>
            <person name="Marsh M.E."/>
            <person name="Mackinder L."/>
            <person name="Mock T."/>
            <person name="Mueller-Roeber B."/>
            <person name="Pagarete A."/>
            <person name="Parker M."/>
            <person name="Probert I."/>
            <person name="Quesneville H."/>
            <person name="Raines C."/>
            <person name="Rensing S.A."/>
            <person name="Riano-Pachon D.M."/>
            <person name="Richier S."/>
            <person name="Rokitta S."/>
            <person name="Shiraiwa Y."/>
            <person name="Soanes D.M."/>
            <person name="van der Giezen M."/>
            <person name="Wahlund T.M."/>
            <person name="Williams B."/>
            <person name="Wilson W."/>
            <person name="Wolfe G."/>
            <person name="Wurch L.L."/>
        </authorList>
    </citation>
    <scope>NUCLEOTIDE SEQUENCE</scope>
</reference>
<evidence type="ECO:0000256" key="9">
    <source>
        <dbReference type="PIRNR" id="PIRNR038120"/>
    </source>
</evidence>
<comment type="subcellular location">
    <subcellularLocation>
        <location evidence="2">Nucleus</location>
    </subcellularLocation>
</comment>
<dbReference type="InterPro" id="IPR001578">
    <property type="entry name" value="Peptidase_C12_UCH"/>
</dbReference>
<dbReference type="Proteomes" id="UP000013827">
    <property type="component" value="Unassembled WGS sequence"/>
</dbReference>
<dbReference type="PRINTS" id="PR00707">
    <property type="entry name" value="UBCTHYDRLASE"/>
</dbReference>
<evidence type="ECO:0000259" key="14">
    <source>
        <dbReference type="PROSITE" id="PS52048"/>
    </source>
</evidence>
<evidence type="ECO:0000256" key="13">
    <source>
        <dbReference type="RuleBase" id="RU361215"/>
    </source>
</evidence>
<dbReference type="InterPro" id="IPR017390">
    <property type="entry name" value="Ubiquitinyl_hydrolase_UCH37"/>
</dbReference>
<dbReference type="PROSITE" id="PS52048">
    <property type="entry name" value="UCH_DOMAIN"/>
    <property type="match status" value="1"/>
</dbReference>
<dbReference type="HOGENOM" id="CLU_018316_0_1_1"/>
<dbReference type="GO" id="GO:0005634">
    <property type="term" value="C:nucleus"/>
    <property type="evidence" value="ECO:0007669"/>
    <property type="project" value="UniProtKB-SubCell"/>
</dbReference>
<dbReference type="InterPro" id="IPR036959">
    <property type="entry name" value="Peptidase_C12_UCH_sf"/>
</dbReference>
<dbReference type="AlphaFoldDB" id="A0A0D3ICS8"/>
<dbReference type="FunFam" id="3.40.532.10:FF:000003">
    <property type="entry name" value="Ubiquitin carboxyl-terminal hydrolase"/>
    <property type="match status" value="1"/>
</dbReference>
<evidence type="ECO:0000256" key="10">
    <source>
        <dbReference type="PIRSR" id="PIRSR038120-1"/>
    </source>
</evidence>
<dbReference type="InterPro" id="IPR038765">
    <property type="entry name" value="Papain-like_cys_pep_sf"/>
</dbReference>
<protein>
    <recommendedName>
        <fullName evidence="9 13">Ubiquitin carboxyl-terminal hydrolase</fullName>
        <ecNumber evidence="9 13">3.4.19.12</ecNumber>
    </recommendedName>
</protein>
<dbReference type="GO" id="GO:0016579">
    <property type="term" value="P:protein deubiquitination"/>
    <property type="evidence" value="ECO:0007669"/>
    <property type="project" value="InterPro"/>
</dbReference>
<evidence type="ECO:0000256" key="3">
    <source>
        <dbReference type="ARBA" id="ARBA00009326"/>
    </source>
</evidence>
<evidence type="ECO:0000256" key="1">
    <source>
        <dbReference type="ARBA" id="ARBA00000707"/>
    </source>
</evidence>
<evidence type="ECO:0000256" key="6">
    <source>
        <dbReference type="ARBA" id="ARBA00022801"/>
    </source>
</evidence>
<dbReference type="PIRSF" id="PIRSF038120">
    <property type="entry name" value="Ubiquitinyl_hydrolase_UCH37"/>
    <property type="match status" value="1"/>
</dbReference>
<evidence type="ECO:0000256" key="5">
    <source>
        <dbReference type="ARBA" id="ARBA00022786"/>
    </source>
</evidence>
<dbReference type="GeneID" id="17255206"/>
<evidence type="ECO:0000256" key="11">
    <source>
        <dbReference type="PIRSR" id="PIRSR038120-2"/>
    </source>
</evidence>
<evidence type="ECO:0000256" key="7">
    <source>
        <dbReference type="ARBA" id="ARBA00022807"/>
    </source>
</evidence>
<keyword evidence="5 9" id="KW-0833">Ubl conjugation pathway</keyword>
<feature type="active site" description="Nucleophile" evidence="10 12">
    <location>
        <position position="84"/>
    </location>
</feature>
<feature type="active site" description="Proton donor" evidence="10 12">
    <location>
        <position position="159"/>
    </location>
</feature>
<evidence type="ECO:0000256" key="12">
    <source>
        <dbReference type="PROSITE-ProRule" id="PRU01393"/>
    </source>
</evidence>
<keyword evidence="6 9" id="KW-0378">Hydrolase</keyword>
<comment type="catalytic activity">
    <reaction evidence="1 9 12 13">
        <text>Thiol-dependent hydrolysis of ester, thioester, amide, peptide and isopeptide bonds formed by the C-terminal Gly of ubiquitin (a 76-residue protein attached to proteins as an intracellular targeting signal).</text>
        <dbReference type="EC" id="3.4.19.12"/>
    </reaction>
</comment>
<dbReference type="PANTHER" id="PTHR10589">
    <property type="entry name" value="UBIQUITIN CARBOXYL-TERMINAL HYDROLASE"/>
    <property type="match status" value="1"/>
</dbReference>
<dbReference type="Gene3D" id="3.40.532.10">
    <property type="entry name" value="Peptidase C12, ubiquitin carboxyl-terminal hydrolase"/>
    <property type="match status" value="1"/>
</dbReference>
<feature type="domain" description="UCH catalytic" evidence="14">
    <location>
        <begin position="4"/>
        <end position="226"/>
    </location>
</feature>
<keyword evidence="4 9" id="KW-0645">Protease</keyword>
<dbReference type="eggNOG" id="KOG2778">
    <property type="taxonomic scope" value="Eukaryota"/>
</dbReference>
<evidence type="ECO:0000256" key="8">
    <source>
        <dbReference type="ARBA" id="ARBA00023242"/>
    </source>
</evidence>
<dbReference type="GO" id="GO:0005737">
    <property type="term" value="C:cytoplasm"/>
    <property type="evidence" value="ECO:0007669"/>
    <property type="project" value="TreeGrafter"/>
</dbReference>
<dbReference type="InterPro" id="IPR041507">
    <property type="entry name" value="UCH_C"/>
</dbReference>
<evidence type="ECO:0000313" key="15">
    <source>
        <dbReference type="EnsemblProtists" id="EOD09063"/>
    </source>
</evidence>
<dbReference type="EnsemblProtists" id="EOD09063">
    <property type="protein sequence ID" value="EOD09063"/>
    <property type="gene ID" value="EMIHUDRAFT_68017"/>
</dbReference>
<name>A0A0D3ICS8_EMIH1</name>
<evidence type="ECO:0000313" key="16">
    <source>
        <dbReference type="Proteomes" id="UP000013827"/>
    </source>
</evidence>
<dbReference type="GO" id="GO:0006511">
    <property type="term" value="P:ubiquitin-dependent protein catabolic process"/>
    <property type="evidence" value="ECO:0007669"/>
    <property type="project" value="UniProtKB-UniRule"/>
</dbReference>
<keyword evidence="8" id="KW-0539">Nucleus</keyword>
<sequence>MASGWCTIESDPGVFSELITELGVKGVQAGVHELWSLDKESMAEVGPVHGLIFLFRWRGEKDDRATVTPGPGVFFASQMIPNACATQAILSVLMNCPSISLGEEMTAFKAFTKDFPPDVKGLAISNSDLLRRVHNSFARAEPTVSEERRASKEEDEVYHFISYVPVDGKLYELDGLKAGTPSLYPLQPPAAWLDAVTPAIQARARALGIEQYSSREIRFNLMAVQARAGKLPSPAELERLAASHPEPPATGEVAVDERTLEQLLIALAHLTARAAKVAADIENEQQRVGQWKIENIRRRHNYAPFIVNFLKARPRDAAERRPRRGGGRVPCHASGCEQVLAERGELGPLVEQAKKKQRHGAR</sequence>
<dbReference type="SUPFAM" id="SSF54001">
    <property type="entry name" value="Cysteine proteinases"/>
    <property type="match status" value="1"/>
</dbReference>
<organism evidence="15 16">
    <name type="scientific">Emiliania huxleyi (strain CCMP1516)</name>
    <dbReference type="NCBI Taxonomy" id="280463"/>
    <lineage>
        <taxon>Eukaryota</taxon>
        <taxon>Haptista</taxon>
        <taxon>Haptophyta</taxon>
        <taxon>Prymnesiophyceae</taxon>
        <taxon>Isochrysidales</taxon>
        <taxon>Noelaerhabdaceae</taxon>
        <taxon>Emiliania</taxon>
    </lineage>
</organism>
<dbReference type="GO" id="GO:0004843">
    <property type="term" value="F:cysteine-type deubiquitinase activity"/>
    <property type="evidence" value="ECO:0007669"/>
    <property type="project" value="UniProtKB-UniRule"/>
</dbReference>